<dbReference type="eggNOG" id="COG2853">
    <property type="taxonomic scope" value="Bacteria"/>
</dbReference>
<evidence type="ECO:0000313" key="4">
    <source>
        <dbReference type="EMBL" id="KCZ94466.1"/>
    </source>
</evidence>
<protein>
    <submittedName>
        <fullName evidence="4">Putative lipoprotein VacJ</fullName>
    </submittedName>
</protein>
<dbReference type="PANTHER" id="PTHR30035:SF3">
    <property type="entry name" value="INTERMEMBRANE PHOSPHOLIPID TRANSPORT SYSTEM LIPOPROTEIN MLAA"/>
    <property type="match status" value="1"/>
</dbReference>
<dbReference type="RefSeq" id="WP_035613656.1">
    <property type="nucleotide sequence ID" value="NZ_ARYK01000001.1"/>
</dbReference>
<name>A0A059FVD2_9PROT</name>
<dbReference type="AlphaFoldDB" id="A0A059FVD2"/>
<dbReference type="GO" id="GO:0120010">
    <property type="term" value="P:intermembrane phospholipid transfer"/>
    <property type="evidence" value="ECO:0007669"/>
    <property type="project" value="TreeGrafter"/>
</dbReference>
<evidence type="ECO:0000256" key="2">
    <source>
        <dbReference type="ARBA" id="ARBA00022729"/>
    </source>
</evidence>
<reference evidence="4 5" key="1">
    <citation type="journal article" date="2014" name="Antonie Van Leeuwenhoek">
        <title>Hyphomonas beringensis sp. nov. and Hyphomonas chukchiensis sp. nov., isolated from surface seawater of the Bering Sea and Chukchi Sea.</title>
        <authorList>
            <person name="Li C."/>
            <person name="Lai Q."/>
            <person name="Li G."/>
            <person name="Dong C."/>
            <person name="Wang J."/>
            <person name="Liao Y."/>
            <person name="Shao Z."/>
        </authorList>
    </citation>
    <scope>NUCLEOTIDE SEQUENCE [LARGE SCALE GENOMIC DNA]</scope>
    <source>
        <strain evidence="4 5">MHS-2</strain>
    </source>
</reference>
<dbReference type="PROSITE" id="PS51257">
    <property type="entry name" value="PROKAR_LIPOPROTEIN"/>
    <property type="match status" value="1"/>
</dbReference>
<dbReference type="PANTHER" id="PTHR30035">
    <property type="entry name" value="LIPOPROTEIN VACJ-RELATED"/>
    <property type="match status" value="1"/>
</dbReference>
<comment type="similarity">
    <text evidence="1">Belongs to the MlaA family.</text>
</comment>
<dbReference type="PATRIC" id="fig|1280950.3.peg.772"/>
<comment type="caution">
    <text evidence="4">The sequence shown here is derived from an EMBL/GenBank/DDBJ whole genome shotgun (WGS) entry which is preliminary data.</text>
</comment>
<organism evidence="4 5">
    <name type="scientific">Hyphomonas johnsonii MHS-2</name>
    <dbReference type="NCBI Taxonomy" id="1280950"/>
    <lineage>
        <taxon>Bacteria</taxon>
        <taxon>Pseudomonadati</taxon>
        <taxon>Pseudomonadota</taxon>
        <taxon>Alphaproteobacteria</taxon>
        <taxon>Hyphomonadales</taxon>
        <taxon>Hyphomonadaceae</taxon>
        <taxon>Hyphomonas</taxon>
    </lineage>
</organism>
<evidence type="ECO:0000256" key="1">
    <source>
        <dbReference type="ARBA" id="ARBA00010634"/>
    </source>
</evidence>
<proteinExistence type="inferred from homology"/>
<sequence>MQIRFIGASLALGLGACASTPPSDPMAVHDPYEGFNRQVFAFNSGVDKYAISPAATVYKTVTPEFGRDRVADFLSNLGAPVVFVNDVLQVQPSRASDTFLRFTINTTIGLVGLWDAADYFGLKGHREDFGQTLAVWGVGSGPYLVLPFMGPSNPRDLLGRGVDIAFDPLTWTEFAARPDLDDQIRIGRGVLGGLNARVALDDQIRTLNEQPEPYVALRRIYSSQRQAEIRNGKVDNNNAYDDLPDFDEYDN</sequence>
<dbReference type="GO" id="GO:0016020">
    <property type="term" value="C:membrane"/>
    <property type="evidence" value="ECO:0007669"/>
    <property type="project" value="InterPro"/>
</dbReference>
<gene>
    <name evidence="4" type="ORF">HJO_03790</name>
</gene>
<evidence type="ECO:0000313" key="5">
    <source>
        <dbReference type="Proteomes" id="UP000025171"/>
    </source>
</evidence>
<dbReference type="Proteomes" id="UP000025171">
    <property type="component" value="Unassembled WGS sequence"/>
</dbReference>
<keyword evidence="5" id="KW-1185">Reference proteome</keyword>
<dbReference type="STRING" id="1280950.HJO_03790"/>
<keyword evidence="2" id="KW-0732">Signal</keyword>
<accession>A0A059FVD2</accession>
<feature type="region of interest" description="Disordered" evidence="3">
    <location>
        <begin position="231"/>
        <end position="251"/>
    </location>
</feature>
<dbReference type="OrthoDB" id="9785326at2"/>
<evidence type="ECO:0000256" key="3">
    <source>
        <dbReference type="SAM" id="MobiDB-lite"/>
    </source>
</evidence>
<feature type="compositionally biased region" description="Acidic residues" evidence="3">
    <location>
        <begin position="242"/>
        <end position="251"/>
    </location>
</feature>
<dbReference type="InterPro" id="IPR007428">
    <property type="entry name" value="MlaA"/>
</dbReference>
<dbReference type="Pfam" id="PF04333">
    <property type="entry name" value="MlaA"/>
    <property type="match status" value="1"/>
</dbReference>
<dbReference type="EMBL" id="ARYK01000001">
    <property type="protein sequence ID" value="KCZ94466.1"/>
    <property type="molecule type" value="Genomic_DNA"/>
</dbReference>
<keyword evidence="4" id="KW-0449">Lipoprotein</keyword>
<dbReference type="PRINTS" id="PR01805">
    <property type="entry name" value="VACJLIPOPROT"/>
</dbReference>